<dbReference type="InterPro" id="IPR016135">
    <property type="entry name" value="UBQ-conjugating_enzyme/RWD"/>
</dbReference>
<protein>
    <submittedName>
        <fullName evidence="1">Ubiquitin-conjugating enzyme, E2</fullName>
    </submittedName>
</protein>
<organism evidence="1 2">
    <name type="scientific">Artemisia annua</name>
    <name type="common">Sweet wormwood</name>
    <dbReference type="NCBI Taxonomy" id="35608"/>
    <lineage>
        <taxon>Eukaryota</taxon>
        <taxon>Viridiplantae</taxon>
        <taxon>Streptophyta</taxon>
        <taxon>Embryophyta</taxon>
        <taxon>Tracheophyta</taxon>
        <taxon>Spermatophyta</taxon>
        <taxon>Magnoliopsida</taxon>
        <taxon>eudicotyledons</taxon>
        <taxon>Gunneridae</taxon>
        <taxon>Pentapetalae</taxon>
        <taxon>asterids</taxon>
        <taxon>campanulids</taxon>
        <taxon>Asterales</taxon>
        <taxon>Asteraceae</taxon>
        <taxon>Asteroideae</taxon>
        <taxon>Anthemideae</taxon>
        <taxon>Artemisiinae</taxon>
        <taxon>Artemisia</taxon>
    </lineage>
</organism>
<dbReference type="AlphaFoldDB" id="A0A2U1KCS1"/>
<keyword evidence="2" id="KW-1185">Reference proteome</keyword>
<dbReference type="EMBL" id="PKPP01022391">
    <property type="protein sequence ID" value="PWA34511.1"/>
    <property type="molecule type" value="Genomic_DNA"/>
</dbReference>
<dbReference type="Gene3D" id="3.10.110.10">
    <property type="entry name" value="Ubiquitin Conjugating Enzyme"/>
    <property type="match status" value="1"/>
</dbReference>
<accession>A0A2U1KCS1</accession>
<dbReference type="OrthoDB" id="6508832at2759"/>
<evidence type="ECO:0000313" key="2">
    <source>
        <dbReference type="Proteomes" id="UP000245207"/>
    </source>
</evidence>
<gene>
    <name evidence="1" type="ORF">CTI12_AA618310</name>
</gene>
<evidence type="ECO:0000313" key="1">
    <source>
        <dbReference type="EMBL" id="PWA34511.1"/>
    </source>
</evidence>
<dbReference type="SUPFAM" id="SSF54495">
    <property type="entry name" value="UBC-like"/>
    <property type="match status" value="1"/>
</dbReference>
<proteinExistence type="predicted"/>
<name>A0A2U1KCS1_ARTAN</name>
<dbReference type="STRING" id="35608.A0A2U1KCS1"/>
<comment type="caution">
    <text evidence="1">The sequence shown here is derived from an EMBL/GenBank/DDBJ whole genome shotgun (WGS) entry which is preliminary data.</text>
</comment>
<sequence>MTLGSGGSSVVDSYGVFGIEGLGLWVYRLSRKVIDSVWFTGRIYQLKLFCDKDYPEKPPTVRFHSRVNMTCVNHETGVGLANTNHVAGGPKEVWDPSELAKRVHDGRYTDTTEERNGGSTQPKTCSTTRRYLFLDDG</sequence>
<reference evidence="1 2" key="1">
    <citation type="journal article" date="2018" name="Mol. Plant">
        <title>The genome of Artemisia annua provides insight into the evolution of Asteraceae family and artemisinin biosynthesis.</title>
        <authorList>
            <person name="Shen Q."/>
            <person name="Zhang L."/>
            <person name="Liao Z."/>
            <person name="Wang S."/>
            <person name="Yan T."/>
            <person name="Shi P."/>
            <person name="Liu M."/>
            <person name="Fu X."/>
            <person name="Pan Q."/>
            <person name="Wang Y."/>
            <person name="Lv Z."/>
            <person name="Lu X."/>
            <person name="Zhang F."/>
            <person name="Jiang W."/>
            <person name="Ma Y."/>
            <person name="Chen M."/>
            <person name="Hao X."/>
            <person name="Li L."/>
            <person name="Tang Y."/>
            <person name="Lv G."/>
            <person name="Zhou Y."/>
            <person name="Sun X."/>
            <person name="Brodelius P.E."/>
            <person name="Rose J.K.C."/>
            <person name="Tang K."/>
        </authorList>
    </citation>
    <scope>NUCLEOTIDE SEQUENCE [LARGE SCALE GENOMIC DNA]</scope>
    <source>
        <strain evidence="2">cv. Huhao1</strain>
        <tissue evidence="1">Leaf</tissue>
    </source>
</reference>
<dbReference type="Proteomes" id="UP000245207">
    <property type="component" value="Unassembled WGS sequence"/>
</dbReference>